<keyword evidence="3 9" id="KW-1003">Cell membrane</keyword>
<evidence type="ECO:0000256" key="8">
    <source>
        <dbReference type="ARBA" id="ARBA00023303"/>
    </source>
</evidence>
<comment type="subcellular location">
    <subcellularLocation>
        <location evidence="9">Cell membrane</location>
        <topology evidence="9">Multi-pass membrane protein</topology>
    </subcellularLocation>
    <subcellularLocation>
        <location evidence="1">Membrane</location>
        <topology evidence="1">Multi-pass membrane protein</topology>
    </subcellularLocation>
</comment>
<accession>C7R0E7</accession>
<dbReference type="GO" id="GO:0008381">
    <property type="term" value="F:mechanosensitive monoatomic ion channel activity"/>
    <property type="evidence" value="ECO:0007669"/>
    <property type="project" value="UniProtKB-UniRule"/>
</dbReference>
<dbReference type="PANTHER" id="PTHR30266">
    <property type="entry name" value="MECHANOSENSITIVE CHANNEL MSCL"/>
    <property type="match status" value="1"/>
</dbReference>
<evidence type="ECO:0000256" key="5">
    <source>
        <dbReference type="ARBA" id="ARBA00022989"/>
    </source>
</evidence>
<dbReference type="eggNOG" id="COG1970">
    <property type="taxonomic scope" value="Bacteria"/>
</dbReference>
<evidence type="ECO:0000256" key="3">
    <source>
        <dbReference type="ARBA" id="ARBA00022475"/>
    </source>
</evidence>
<keyword evidence="8 9" id="KW-0407">Ion channel</keyword>
<keyword evidence="5 9" id="KW-1133">Transmembrane helix</keyword>
<keyword evidence="7 9" id="KW-0472">Membrane</keyword>
<dbReference type="PRINTS" id="PR01264">
    <property type="entry name" value="MECHCHANNEL"/>
</dbReference>
<dbReference type="InterPro" id="IPR001185">
    <property type="entry name" value="MS_channel"/>
</dbReference>
<evidence type="ECO:0000256" key="9">
    <source>
        <dbReference type="HAMAP-Rule" id="MF_00115"/>
    </source>
</evidence>
<evidence type="ECO:0000313" key="10">
    <source>
        <dbReference type="EMBL" id="ACV09611.1"/>
    </source>
</evidence>
<keyword evidence="2 9" id="KW-0813">Transport</keyword>
<dbReference type="InterPro" id="IPR037673">
    <property type="entry name" value="MSC/AndL"/>
</dbReference>
<dbReference type="EMBL" id="CP001706">
    <property type="protein sequence ID" value="ACV09611.1"/>
    <property type="molecule type" value="Genomic_DNA"/>
</dbReference>
<dbReference type="Gene3D" id="1.10.1200.120">
    <property type="entry name" value="Large-conductance mechanosensitive channel, MscL, domain 1"/>
    <property type="match status" value="1"/>
</dbReference>
<evidence type="ECO:0000313" key="11">
    <source>
        <dbReference type="Proteomes" id="UP000000628"/>
    </source>
</evidence>
<dbReference type="RefSeq" id="WP_015772239.1">
    <property type="nucleotide sequence ID" value="NC_013174.1"/>
</dbReference>
<comment type="similarity">
    <text evidence="9">Belongs to the MscL family.</text>
</comment>
<dbReference type="HOGENOM" id="CLU_095787_1_0_11"/>
<evidence type="ECO:0000256" key="7">
    <source>
        <dbReference type="ARBA" id="ARBA00023136"/>
    </source>
</evidence>
<dbReference type="STRING" id="471856.Jden_1972"/>
<comment type="function">
    <text evidence="9">Channel that opens in response to stretch forces in the membrane lipid bilayer. May participate in the regulation of osmotic pressure changes within the cell.</text>
</comment>
<evidence type="ECO:0000256" key="6">
    <source>
        <dbReference type="ARBA" id="ARBA00023065"/>
    </source>
</evidence>
<dbReference type="Pfam" id="PF01741">
    <property type="entry name" value="MscL"/>
    <property type="match status" value="1"/>
</dbReference>
<dbReference type="KEGG" id="jde:Jden_1972"/>
<dbReference type="InterPro" id="IPR036019">
    <property type="entry name" value="MscL_channel"/>
</dbReference>
<dbReference type="OrthoDB" id="9810350at2"/>
<dbReference type="Proteomes" id="UP000000628">
    <property type="component" value="Chromosome"/>
</dbReference>
<protein>
    <recommendedName>
        <fullName evidence="9">Large-conductance mechanosensitive channel</fullName>
    </recommendedName>
</protein>
<evidence type="ECO:0000256" key="1">
    <source>
        <dbReference type="ARBA" id="ARBA00004141"/>
    </source>
</evidence>
<dbReference type="SUPFAM" id="SSF81330">
    <property type="entry name" value="Gated mechanosensitive channel"/>
    <property type="match status" value="1"/>
</dbReference>
<gene>
    <name evidence="9" type="primary">mscL</name>
    <name evidence="10" type="ordered locus">Jden_1972</name>
</gene>
<comment type="subunit">
    <text evidence="9">Homopentamer.</text>
</comment>
<reference evidence="10 11" key="1">
    <citation type="journal article" date="2009" name="Stand. Genomic Sci.">
        <title>Complete genome sequence of Jonesia denitrificans type strain (Prevot 55134).</title>
        <authorList>
            <person name="Pukall R."/>
            <person name="Gehrich-Schroter G."/>
            <person name="Lapidus A."/>
            <person name="Nolan M."/>
            <person name="Glavina Del Rio T."/>
            <person name="Lucas S."/>
            <person name="Chen F."/>
            <person name="Tice H."/>
            <person name="Pitluck S."/>
            <person name="Cheng J.F."/>
            <person name="Copeland A."/>
            <person name="Saunders E."/>
            <person name="Brettin T."/>
            <person name="Detter J.C."/>
            <person name="Bruce D."/>
            <person name="Goodwin L."/>
            <person name="Pati A."/>
            <person name="Ivanova N."/>
            <person name="Mavromatis K."/>
            <person name="Ovchinnikova G."/>
            <person name="Chen A."/>
            <person name="Palaniappan K."/>
            <person name="Land M."/>
            <person name="Hauser L."/>
            <person name="Chang Y.J."/>
            <person name="Jeffries C.D."/>
            <person name="Chain P."/>
            <person name="Goker M."/>
            <person name="Bristow J."/>
            <person name="Eisen J.A."/>
            <person name="Markowitz V."/>
            <person name="Hugenholtz P."/>
            <person name="Kyrpides N.C."/>
            <person name="Klenk H.P."/>
            <person name="Han C."/>
        </authorList>
    </citation>
    <scope>NUCLEOTIDE SEQUENCE [LARGE SCALE GENOMIC DNA]</scope>
    <source>
        <strain evidence="11">ATCC 14870 / DSM 20603 / BCRC 15368 / CIP 55.134 / JCM 11481 / NBRC 15587 / NCTC 10816 / Prevot 55134</strain>
    </source>
</reference>
<feature type="transmembrane region" description="Helical" evidence="9">
    <location>
        <begin position="70"/>
        <end position="93"/>
    </location>
</feature>
<name>C7R0E7_JONDD</name>
<proteinExistence type="inferred from homology"/>
<dbReference type="NCBIfam" id="TIGR00220">
    <property type="entry name" value="mscL"/>
    <property type="match status" value="1"/>
</dbReference>
<dbReference type="HAMAP" id="MF_00115">
    <property type="entry name" value="MscL"/>
    <property type="match status" value="1"/>
</dbReference>
<keyword evidence="6 9" id="KW-0406">Ion transport</keyword>
<evidence type="ECO:0000256" key="4">
    <source>
        <dbReference type="ARBA" id="ARBA00022692"/>
    </source>
</evidence>
<organism evidence="10 11">
    <name type="scientific">Jonesia denitrificans (strain ATCC 14870 / DSM 20603 / BCRC 15368 / CIP 55.134 / JCM 11481 / NBRC 15587 / NCTC 10816 / Prevot 55134)</name>
    <name type="common">Listeria denitrificans</name>
    <dbReference type="NCBI Taxonomy" id="471856"/>
    <lineage>
        <taxon>Bacteria</taxon>
        <taxon>Bacillati</taxon>
        <taxon>Actinomycetota</taxon>
        <taxon>Actinomycetes</taxon>
        <taxon>Micrococcales</taxon>
        <taxon>Jonesiaceae</taxon>
        <taxon>Jonesia</taxon>
    </lineage>
</organism>
<sequence length="132" mass="14427">MKEALSGFKEFVVRGNAIDLAVGVVIGGAFGAVVNSLVDNFISPLIAMFFGKPNFDNALILVINNAEFKFGAIVTTIITLLLTAAALYFFIVLPLNKLHERRKEGVEPEPEAPAEDVLLLQEIRDLLKTRNV</sequence>
<dbReference type="AlphaFoldDB" id="C7R0E7"/>
<dbReference type="GO" id="GO:0005886">
    <property type="term" value="C:plasma membrane"/>
    <property type="evidence" value="ECO:0007669"/>
    <property type="project" value="UniProtKB-SubCell"/>
</dbReference>
<feature type="transmembrane region" description="Helical" evidence="9">
    <location>
        <begin position="20"/>
        <end position="50"/>
    </location>
</feature>
<keyword evidence="4 9" id="KW-0812">Transmembrane</keyword>
<dbReference type="PANTHER" id="PTHR30266:SF2">
    <property type="entry name" value="LARGE-CONDUCTANCE MECHANOSENSITIVE CHANNEL"/>
    <property type="match status" value="1"/>
</dbReference>
<keyword evidence="11" id="KW-1185">Reference proteome</keyword>
<evidence type="ECO:0000256" key="2">
    <source>
        <dbReference type="ARBA" id="ARBA00022448"/>
    </source>
</evidence>